<gene>
    <name evidence="3" type="ORF">ENS41_04655</name>
</gene>
<organism evidence="3">
    <name type="scientific">candidate division WOR-3 bacterium</name>
    <dbReference type="NCBI Taxonomy" id="2052148"/>
    <lineage>
        <taxon>Bacteria</taxon>
        <taxon>Bacteria division WOR-3</taxon>
    </lineage>
</organism>
<dbReference type="InterPro" id="IPR000601">
    <property type="entry name" value="PKD_dom"/>
</dbReference>
<keyword evidence="1" id="KW-0732">Signal</keyword>
<dbReference type="EMBL" id="DSUT01000094">
    <property type="protein sequence ID" value="HGK28227.1"/>
    <property type="molecule type" value="Genomic_DNA"/>
</dbReference>
<dbReference type="InterPro" id="IPR035986">
    <property type="entry name" value="PKD_dom_sf"/>
</dbReference>
<comment type="caution">
    <text evidence="3">The sequence shown here is derived from an EMBL/GenBank/DDBJ whole genome shotgun (WGS) entry which is preliminary data.</text>
</comment>
<accession>A0A7C4CC84</accession>
<dbReference type="PROSITE" id="PS51257">
    <property type="entry name" value="PROKAR_LIPOPROTEIN"/>
    <property type="match status" value="1"/>
</dbReference>
<reference evidence="3" key="1">
    <citation type="journal article" date="2020" name="mSystems">
        <title>Genome- and Community-Level Interaction Insights into Carbon Utilization and Element Cycling Functions of Hydrothermarchaeota in Hydrothermal Sediment.</title>
        <authorList>
            <person name="Zhou Z."/>
            <person name="Liu Y."/>
            <person name="Xu W."/>
            <person name="Pan J."/>
            <person name="Luo Z.H."/>
            <person name="Li M."/>
        </authorList>
    </citation>
    <scope>NUCLEOTIDE SEQUENCE [LARGE SCALE GENOMIC DNA]</scope>
    <source>
        <strain evidence="3">SpSt-488</strain>
    </source>
</reference>
<evidence type="ECO:0000259" key="2">
    <source>
        <dbReference type="Pfam" id="PF18911"/>
    </source>
</evidence>
<protein>
    <recommendedName>
        <fullName evidence="2">PKD domain-containing protein</fullName>
    </recommendedName>
</protein>
<dbReference type="Gene3D" id="2.60.40.10">
    <property type="entry name" value="Immunoglobulins"/>
    <property type="match status" value="1"/>
</dbReference>
<feature type="domain" description="PKD" evidence="2">
    <location>
        <begin position="18"/>
        <end position="103"/>
    </location>
</feature>
<feature type="chain" id="PRO_5028084934" description="PKD domain-containing protein" evidence="1">
    <location>
        <begin position="20"/>
        <end position="114"/>
    </location>
</feature>
<dbReference type="InterPro" id="IPR013783">
    <property type="entry name" value="Ig-like_fold"/>
</dbReference>
<dbReference type="AlphaFoldDB" id="A0A7C4CC84"/>
<dbReference type="Pfam" id="PF18911">
    <property type="entry name" value="PKD_4"/>
    <property type="match status" value="1"/>
</dbReference>
<sequence length="114" mass="12818">MMRILLSGLLLVLVGCFNAPPSVPVLVGPDSAGRGDTVWFNVRSVDPEDGQISYMMDWGDTTADVWSYFFWSGDTVQRSHSYDSPGFFQVRCRARDIDGRQSDWSDVHSLRITP</sequence>
<proteinExistence type="predicted"/>
<evidence type="ECO:0000256" key="1">
    <source>
        <dbReference type="SAM" id="SignalP"/>
    </source>
</evidence>
<dbReference type="SUPFAM" id="SSF49299">
    <property type="entry name" value="PKD domain"/>
    <property type="match status" value="1"/>
</dbReference>
<evidence type="ECO:0000313" key="3">
    <source>
        <dbReference type="EMBL" id="HGK28227.1"/>
    </source>
</evidence>
<feature type="signal peptide" evidence="1">
    <location>
        <begin position="1"/>
        <end position="19"/>
    </location>
</feature>
<name>A0A7C4CC84_UNCW3</name>